<dbReference type="Pfam" id="PF01261">
    <property type="entry name" value="AP_endonuc_2"/>
    <property type="match status" value="1"/>
</dbReference>
<evidence type="ECO:0000313" key="3">
    <source>
        <dbReference type="Proteomes" id="UP001519308"/>
    </source>
</evidence>
<dbReference type="InterPro" id="IPR013022">
    <property type="entry name" value="Xyl_isomerase-like_TIM-brl"/>
</dbReference>
<dbReference type="Proteomes" id="UP001519308">
    <property type="component" value="Unassembled WGS sequence"/>
</dbReference>
<keyword evidence="2" id="KW-0413">Isomerase</keyword>
<dbReference type="SUPFAM" id="SSF51658">
    <property type="entry name" value="Xylose isomerase-like"/>
    <property type="match status" value="1"/>
</dbReference>
<dbReference type="RefSeq" id="WP_021281130.1">
    <property type="nucleotide sequence ID" value="NZ_JAGGLL010000027.1"/>
</dbReference>
<sequence>MREVSFGMPTLIETYSIEQCVGLCKELGLSFIELNMNLPEYQIDAMDIPYLKSICEKEDIYFTIHIDEDSNVCDFNNDVASAYTKTILSTIKAAKELKVPVLNMHMPNGVYFTLPNKKVFLFDKYKDIYMAKLREFMHECEKAIGDKNIKICVENCNEFKGL</sequence>
<dbReference type="EMBL" id="JAGGLL010000027">
    <property type="protein sequence ID" value="MBP2023344.1"/>
    <property type="molecule type" value="Genomic_DNA"/>
</dbReference>
<accession>A0ABS4K9P1</accession>
<gene>
    <name evidence="2" type="ORF">J2Z44_003181</name>
</gene>
<dbReference type="GO" id="GO:0016853">
    <property type="term" value="F:isomerase activity"/>
    <property type="evidence" value="ECO:0007669"/>
    <property type="project" value="UniProtKB-KW"/>
</dbReference>
<evidence type="ECO:0000313" key="2">
    <source>
        <dbReference type="EMBL" id="MBP2023344.1"/>
    </source>
</evidence>
<protein>
    <submittedName>
        <fullName evidence="2">Sugar phosphate isomerase/epimerase</fullName>
    </submittedName>
</protein>
<name>A0ABS4K9P1_9CLOT</name>
<feature type="domain" description="Xylose isomerase-like TIM barrel" evidence="1">
    <location>
        <begin position="23"/>
        <end position="159"/>
    </location>
</feature>
<evidence type="ECO:0000259" key="1">
    <source>
        <dbReference type="Pfam" id="PF01261"/>
    </source>
</evidence>
<comment type="caution">
    <text evidence="2">The sequence shown here is derived from an EMBL/GenBank/DDBJ whole genome shotgun (WGS) entry which is preliminary data.</text>
</comment>
<dbReference type="InterPro" id="IPR036237">
    <property type="entry name" value="Xyl_isomerase-like_sf"/>
</dbReference>
<proteinExistence type="predicted"/>
<organism evidence="2 3">
    <name type="scientific">Clostridium punense</name>
    <dbReference type="NCBI Taxonomy" id="1054297"/>
    <lineage>
        <taxon>Bacteria</taxon>
        <taxon>Bacillati</taxon>
        <taxon>Bacillota</taxon>
        <taxon>Clostridia</taxon>
        <taxon>Eubacteriales</taxon>
        <taxon>Clostridiaceae</taxon>
        <taxon>Clostridium</taxon>
    </lineage>
</organism>
<keyword evidence="3" id="KW-1185">Reference proteome</keyword>
<reference evidence="2 3" key="1">
    <citation type="submission" date="2021-03" db="EMBL/GenBank/DDBJ databases">
        <title>Genomic Encyclopedia of Type Strains, Phase IV (KMG-IV): sequencing the most valuable type-strain genomes for metagenomic binning, comparative biology and taxonomic classification.</title>
        <authorList>
            <person name="Goeker M."/>
        </authorList>
    </citation>
    <scope>NUCLEOTIDE SEQUENCE [LARGE SCALE GENOMIC DNA]</scope>
    <source>
        <strain evidence="2 3">DSM 28650</strain>
    </source>
</reference>
<dbReference type="Gene3D" id="3.20.20.150">
    <property type="entry name" value="Divalent-metal-dependent TIM barrel enzymes"/>
    <property type="match status" value="1"/>
</dbReference>